<dbReference type="Proteomes" id="UP000189580">
    <property type="component" value="Chromosome b"/>
</dbReference>
<evidence type="ECO:0000256" key="2">
    <source>
        <dbReference type="ARBA" id="ARBA00006084"/>
    </source>
</evidence>
<evidence type="ECO:0000313" key="6">
    <source>
        <dbReference type="Proteomes" id="UP000189580"/>
    </source>
</evidence>
<organism evidence="5 6">
    <name type="scientific">Sugiyamaella lignohabitans</name>
    <dbReference type="NCBI Taxonomy" id="796027"/>
    <lineage>
        <taxon>Eukaryota</taxon>
        <taxon>Fungi</taxon>
        <taxon>Dikarya</taxon>
        <taxon>Ascomycota</taxon>
        <taxon>Saccharomycotina</taxon>
        <taxon>Dipodascomycetes</taxon>
        <taxon>Dipodascales</taxon>
        <taxon>Trichomonascaceae</taxon>
        <taxon>Sugiyamaella</taxon>
    </lineage>
</organism>
<dbReference type="AlphaFoldDB" id="A0A161HGK2"/>
<keyword evidence="4" id="KW-0206">Cytoskeleton</keyword>
<dbReference type="Gene3D" id="1.25.40.190">
    <property type="entry name" value="Actin-related protein 2/3 complex subunit 5"/>
    <property type="match status" value="1"/>
</dbReference>
<evidence type="ECO:0000256" key="4">
    <source>
        <dbReference type="ARBA" id="ARBA00023212"/>
    </source>
</evidence>
<evidence type="ECO:0000256" key="1">
    <source>
        <dbReference type="ARBA" id="ARBA00004245"/>
    </source>
</evidence>
<protein>
    <recommendedName>
        <fullName evidence="7">Actin-related protein 2/3 complex subunit 5</fullName>
    </recommendedName>
</protein>
<comment type="similarity">
    <text evidence="2">Belongs to the ARPC5 family.</text>
</comment>
<dbReference type="GO" id="GO:0034314">
    <property type="term" value="P:Arp2/3 complex-mediated actin nucleation"/>
    <property type="evidence" value="ECO:0007669"/>
    <property type="project" value="InterPro"/>
</dbReference>
<dbReference type="Pfam" id="PF04699">
    <property type="entry name" value="P16-Arc"/>
    <property type="match status" value="1"/>
</dbReference>
<evidence type="ECO:0008006" key="7">
    <source>
        <dbReference type="Google" id="ProtNLM"/>
    </source>
</evidence>
<gene>
    <name evidence="5" type="ORF">AWJ20_2514</name>
</gene>
<keyword evidence="3" id="KW-0963">Cytoplasm</keyword>
<evidence type="ECO:0000256" key="3">
    <source>
        <dbReference type="ARBA" id="ARBA00022490"/>
    </source>
</evidence>
<comment type="subcellular location">
    <subcellularLocation>
        <location evidence="1">Cytoplasm</location>
        <location evidence="1">Cytoskeleton</location>
    </subcellularLocation>
</comment>
<dbReference type="KEGG" id="slb:AWJ20_2514"/>
<accession>A0A161HGK2</accession>
<sequence>MATVNFRRIDVDALDPDNAPSEDVYPQFPPVSIQEVTQIGSEAKSALSKGNFSSSLKLLLGSPPYGGDAQTKVRLLFWLLATFWCDL</sequence>
<reference evidence="5 6" key="1">
    <citation type="submission" date="2016-02" db="EMBL/GenBank/DDBJ databases">
        <title>Complete genome sequence and transcriptome regulation of the pentose utilising yeast Sugiyamaella lignohabitans.</title>
        <authorList>
            <person name="Bellasio M."/>
            <person name="Peymann A."/>
            <person name="Valli M."/>
            <person name="Sipitzky M."/>
            <person name="Graf A."/>
            <person name="Sauer M."/>
            <person name="Marx H."/>
            <person name="Mattanovich D."/>
        </authorList>
    </citation>
    <scope>NUCLEOTIDE SEQUENCE [LARGE SCALE GENOMIC DNA]</scope>
    <source>
        <strain evidence="5 6">CBS 10342</strain>
    </source>
</reference>
<proteinExistence type="inferred from homology"/>
<dbReference type="InterPro" id="IPR006789">
    <property type="entry name" value="ARPC5"/>
</dbReference>
<dbReference type="RefSeq" id="XP_018737377.1">
    <property type="nucleotide sequence ID" value="XM_018879463.1"/>
</dbReference>
<dbReference type="GeneID" id="30034434"/>
<evidence type="ECO:0000313" key="5">
    <source>
        <dbReference type="EMBL" id="ANB14900.1"/>
    </source>
</evidence>
<dbReference type="GO" id="GO:0030833">
    <property type="term" value="P:regulation of actin filament polymerization"/>
    <property type="evidence" value="ECO:0007669"/>
    <property type="project" value="InterPro"/>
</dbReference>
<dbReference type="OrthoDB" id="429520at2759"/>
<name>A0A161HGK2_9ASCO</name>
<keyword evidence="6" id="KW-1185">Reference proteome</keyword>
<dbReference type="EMBL" id="CP014503">
    <property type="protein sequence ID" value="ANB14900.1"/>
    <property type="molecule type" value="Genomic_DNA"/>
</dbReference>
<dbReference type="GO" id="GO:0005885">
    <property type="term" value="C:Arp2/3 protein complex"/>
    <property type="evidence" value="ECO:0007669"/>
    <property type="project" value="InterPro"/>
</dbReference>
<dbReference type="InterPro" id="IPR036743">
    <property type="entry name" value="ARPC5_sf"/>
</dbReference>
<dbReference type="SUPFAM" id="SSF69103">
    <property type="entry name" value="Arp2/3 complex 16 kDa subunit ARPC5"/>
    <property type="match status" value="1"/>
</dbReference>